<dbReference type="SUPFAM" id="SSF51445">
    <property type="entry name" value="(Trans)glycosidases"/>
    <property type="match status" value="1"/>
</dbReference>
<reference evidence="7 8" key="1">
    <citation type="submission" date="2024-06" db="EMBL/GenBank/DDBJ databases">
        <title>Sorghum-associated microbial communities from plants grown in Nebraska, USA.</title>
        <authorList>
            <person name="Schachtman D."/>
        </authorList>
    </citation>
    <scope>NUCLEOTIDE SEQUENCE [LARGE SCALE GENOMIC DNA]</scope>
    <source>
        <strain evidence="7 8">2814</strain>
    </source>
</reference>
<organism evidence="7 8">
    <name type="scientific">Brevundimonas faecalis</name>
    <dbReference type="NCBI Taxonomy" id="947378"/>
    <lineage>
        <taxon>Bacteria</taxon>
        <taxon>Pseudomonadati</taxon>
        <taxon>Pseudomonadota</taxon>
        <taxon>Alphaproteobacteria</taxon>
        <taxon>Caulobacterales</taxon>
        <taxon>Caulobacteraceae</taxon>
        <taxon>Brevundimonas</taxon>
    </lineage>
</organism>
<comment type="caution">
    <text evidence="7">The sequence shown here is derived from an EMBL/GenBank/DDBJ whole genome shotgun (WGS) entry which is preliminary data.</text>
</comment>
<feature type="domain" description="Glycoside hydrolase family 3 N-terminal" evidence="6">
    <location>
        <begin position="28"/>
        <end position="313"/>
    </location>
</feature>
<comment type="catalytic activity">
    <reaction evidence="1">
        <text>Hydrolysis of terminal non-reducing N-acetyl-D-hexosamine residues in N-acetyl-beta-D-hexosaminides.</text>
        <dbReference type="EC" id="3.2.1.52"/>
    </reaction>
</comment>
<dbReference type="Proteomes" id="UP001549313">
    <property type="component" value="Unassembled WGS sequence"/>
</dbReference>
<dbReference type="GO" id="GO:0004563">
    <property type="term" value="F:beta-N-acetylhexosaminidase activity"/>
    <property type="evidence" value="ECO:0007669"/>
    <property type="project" value="UniProtKB-EC"/>
</dbReference>
<name>A0ABV2REP0_9CAUL</name>
<evidence type="ECO:0000256" key="2">
    <source>
        <dbReference type="ARBA" id="ARBA00005336"/>
    </source>
</evidence>
<evidence type="ECO:0000313" key="8">
    <source>
        <dbReference type="Proteomes" id="UP001549313"/>
    </source>
</evidence>
<evidence type="ECO:0000256" key="5">
    <source>
        <dbReference type="ARBA" id="ARBA00023295"/>
    </source>
</evidence>
<dbReference type="EC" id="3.2.1.52" evidence="3"/>
<dbReference type="EMBL" id="JBEPTF010000004">
    <property type="protein sequence ID" value="MET4685057.1"/>
    <property type="molecule type" value="Genomic_DNA"/>
</dbReference>
<evidence type="ECO:0000256" key="4">
    <source>
        <dbReference type="ARBA" id="ARBA00022801"/>
    </source>
</evidence>
<keyword evidence="5 7" id="KW-0326">Glycosidase</keyword>
<dbReference type="RefSeq" id="WP_354090014.1">
    <property type="nucleotide sequence ID" value="NZ_JBEPTF010000004.1"/>
</dbReference>
<gene>
    <name evidence="7" type="ORF">ABIE19_003006</name>
</gene>
<dbReference type="InterPro" id="IPR050226">
    <property type="entry name" value="NagZ_Beta-hexosaminidase"/>
</dbReference>
<dbReference type="InterPro" id="IPR017853">
    <property type="entry name" value="GH"/>
</dbReference>
<protein>
    <recommendedName>
        <fullName evidence="3">beta-N-acetylhexosaminidase</fullName>
        <ecNumber evidence="3">3.2.1.52</ecNumber>
    </recommendedName>
</protein>
<proteinExistence type="inferred from homology"/>
<accession>A0ABV2REP0</accession>
<evidence type="ECO:0000313" key="7">
    <source>
        <dbReference type="EMBL" id="MET4685057.1"/>
    </source>
</evidence>
<sequence>MTSAAIYGCSGHRLTTEERAFYAETKPWGFILFRRNVDSPDQVRALVSELRDSIGRDDAPVLIDQEGGRVQRLGPPHWPKYPPGSAYLKAVNDPMAARELVRLGARLIAHDLRALGITVDCVPVLDVPVPGAHDIIGDRAYAQDPATVAQLGRAAAEGLLAGGVLPIIKHIPGHGRAFADSHHDLPVVEEDLATLDAWDFAPFKALSDMPMAMTAHVVFTAVDPKRPATTSKKGVRLMREHLGFSGLILSDDLSMQALSGTLTERAEQSLKAGCDVVLHCNGDLGEMRQVAGGTGKLKGEARRRAEAALARIVHTPEPLDAVEARARLEAALNGRFAAAKGPDVGEAQAPDPA</sequence>
<keyword evidence="8" id="KW-1185">Reference proteome</keyword>
<dbReference type="Pfam" id="PF00933">
    <property type="entry name" value="Glyco_hydro_3"/>
    <property type="match status" value="1"/>
</dbReference>
<evidence type="ECO:0000256" key="1">
    <source>
        <dbReference type="ARBA" id="ARBA00001231"/>
    </source>
</evidence>
<comment type="similarity">
    <text evidence="2">Belongs to the glycosyl hydrolase 3 family.</text>
</comment>
<evidence type="ECO:0000256" key="3">
    <source>
        <dbReference type="ARBA" id="ARBA00012663"/>
    </source>
</evidence>
<dbReference type="InterPro" id="IPR001764">
    <property type="entry name" value="Glyco_hydro_3_N"/>
</dbReference>
<dbReference type="InterPro" id="IPR036962">
    <property type="entry name" value="Glyco_hydro_3_N_sf"/>
</dbReference>
<dbReference type="PANTHER" id="PTHR30480">
    <property type="entry name" value="BETA-HEXOSAMINIDASE-RELATED"/>
    <property type="match status" value="1"/>
</dbReference>
<evidence type="ECO:0000259" key="6">
    <source>
        <dbReference type="Pfam" id="PF00933"/>
    </source>
</evidence>
<dbReference type="PANTHER" id="PTHR30480:SF13">
    <property type="entry name" value="BETA-HEXOSAMINIDASE"/>
    <property type="match status" value="1"/>
</dbReference>
<dbReference type="Gene3D" id="3.20.20.300">
    <property type="entry name" value="Glycoside hydrolase, family 3, N-terminal domain"/>
    <property type="match status" value="1"/>
</dbReference>
<dbReference type="NCBIfam" id="NF003740">
    <property type="entry name" value="PRK05337.1"/>
    <property type="match status" value="1"/>
</dbReference>
<keyword evidence="4 7" id="KW-0378">Hydrolase</keyword>